<dbReference type="GO" id="GO:0071949">
    <property type="term" value="F:FAD binding"/>
    <property type="evidence" value="ECO:0007669"/>
    <property type="project" value="InterPro"/>
</dbReference>
<dbReference type="KEGG" id="mlo:mlr4836"/>
<feature type="domain" description="FAD-binding" evidence="3">
    <location>
        <begin position="10"/>
        <end position="172"/>
    </location>
</feature>
<keyword evidence="2" id="KW-0503">Monooxygenase</keyword>
<organism evidence="4 5">
    <name type="scientific">Mesorhizobium japonicum (strain LMG 29417 / CECT 9101 / MAFF 303099)</name>
    <name type="common">Mesorhizobium loti (strain MAFF 303099)</name>
    <dbReference type="NCBI Taxonomy" id="266835"/>
    <lineage>
        <taxon>Bacteria</taxon>
        <taxon>Pseudomonadati</taxon>
        <taxon>Pseudomonadota</taxon>
        <taxon>Alphaproteobacteria</taxon>
        <taxon>Hyphomicrobiales</taxon>
        <taxon>Phyllobacteriaceae</taxon>
        <taxon>Mesorhizobium</taxon>
    </lineage>
</organism>
<gene>
    <name evidence="4" type="ordered locus">mlr4836</name>
</gene>
<dbReference type="InterPro" id="IPR002938">
    <property type="entry name" value="FAD-bd"/>
</dbReference>
<proteinExistence type="predicted"/>
<evidence type="ECO:0000313" key="4">
    <source>
        <dbReference type="EMBL" id="BAB51404.1"/>
    </source>
</evidence>
<dbReference type="PRINTS" id="PR00420">
    <property type="entry name" value="RNGMNOXGNASE"/>
</dbReference>
<dbReference type="SUPFAM" id="SSF51905">
    <property type="entry name" value="FAD/NAD(P)-binding domain"/>
    <property type="match status" value="1"/>
</dbReference>
<evidence type="ECO:0000256" key="2">
    <source>
        <dbReference type="ARBA" id="ARBA00023033"/>
    </source>
</evidence>
<dbReference type="Gene3D" id="3.50.50.60">
    <property type="entry name" value="FAD/NAD(P)-binding domain"/>
    <property type="match status" value="1"/>
</dbReference>
<evidence type="ECO:0000259" key="3">
    <source>
        <dbReference type="Pfam" id="PF01494"/>
    </source>
</evidence>
<dbReference type="PANTHER" id="PTHR13789:SF309">
    <property type="entry name" value="PUTATIVE (AFU_ORTHOLOGUE AFUA_6G14510)-RELATED"/>
    <property type="match status" value="1"/>
</dbReference>
<sequence length="402" mass="43863">MAVTTPSALPVAIIGAGVAGLALAVMLRRQGLGVCLFEARSREALSEGVFFTLAPNGINALRALGLAERVSALGVPTLGFEIMNAAGRRLIHLDERQSMREAGAESVTLRRSDLLGALLDEAFALGADIRFDHALGEMEEQPDCVRLAFGNGATVDAAWLAGCDGVWSRVRRVCFPASPDPVYTGLTGVGGVVELPFVEPTDGRMHMVFGKKAFFGYMKPDDGPVLWFSSFPLDEDAALARPDPLHLAATVRQLHAGDPRTIRRIVESVTQIPRTYCSTCCICRNGTPTGWLFWAMPRMPSRRIPGRARRWPSRTPSCLAACLDATPLPAQAFAAFQALRQDRVEHIVKVSRRIGSQKQVKGRVALFLRDLMLPFFVRLGARTNRAMTRYRADLAPLEKPSI</sequence>
<accession>Q98D67</accession>
<dbReference type="EMBL" id="BA000012">
    <property type="protein sequence ID" value="BAB51404.1"/>
    <property type="molecule type" value="Genomic_DNA"/>
</dbReference>
<dbReference type="InterPro" id="IPR036188">
    <property type="entry name" value="FAD/NAD-bd_sf"/>
</dbReference>
<dbReference type="AlphaFoldDB" id="Q98D67"/>
<keyword evidence="1" id="KW-0560">Oxidoreductase</keyword>
<dbReference type="RefSeq" id="WP_010912745.1">
    <property type="nucleotide sequence ID" value="NC_002678.2"/>
</dbReference>
<evidence type="ECO:0000313" key="5">
    <source>
        <dbReference type="Proteomes" id="UP000000552"/>
    </source>
</evidence>
<name>Q98D67_RHILO</name>
<dbReference type="Proteomes" id="UP000000552">
    <property type="component" value="Chromosome"/>
</dbReference>
<dbReference type="PANTHER" id="PTHR13789">
    <property type="entry name" value="MONOOXYGENASE"/>
    <property type="match status" value="1"/>
</dbReference>
<dbReference type="eggNOG" id="COG0654">
    <property type="taxonomic scope" value="Bacteria"/>
</dbReference>
<dbReference type="HOGENOM" id="CLU_009665_19_5_5"/>
<reference evidence="4 5" key="1">
    <citation type="journal article" date="2000" name="DNA Res.">
        <title>Complete genome structure of the nitrogen-fixing symbiotic bacterium Mesorhizobium loti.</title>
        <authorList>
            <person name="Kaneko T."/>
            <person name="Nakamura Y."/>
            <person name="Sato S."/>
            <person name="Asamizu E."/>
            <person name="Kato T."/>
            <person name="Sasamoto S."/>
            <person name="Watanabe A."/>
            <person name="Idesawa K."/>
            <person name="Ishikawa A."/>
            <person name="Kawashima K."/>
            <person name="Kimura T."/>
            <person name="Kishida Y."/>
            <person name="Kiyokawa C."/>
            <person name="Kohara M."/>
            <person name="Matsumoto M."/>
            <person name="Matsuno A."/>
            <person name="Mochizuki Y."/>
            <person name="Nakayama S."/>
            <person name="Nakazaki N."/>
            <person name="Shimpo S."/>
            <person name="Sugimoto M."/>
            <person name="Takeuchi C."/>
            <person name="Yamada M."/>
            <person name="Tabata S."/>
        </authorList>
    </citation>
    <scope>NUCLEOTIDE SEQUENCE [LARGE SCALE GENOMIC DNA]</scope>
    <source>
        <strain evidence="5">LMG 29417 / CECT 9101 / MAFF 303099</strain>
    </source>
</reference>
<dbReference type="InterPro" id="IPR050493">
    <property type="entry name" value="FAD-dep_Monooxygenase_BioMet"/>
</dbReference>
<evidence type="ECO:0000256" key="1">
    <source>
        <dbReference type="ARBA" id="ARBA00023002"/>
    </source>
</evidence>
<dbReference type="Pfam" id="PF01494">
    <property type="entry name" value="FAD_binding_3"/>
    <property type="match status" value="1"/>
</dbReference>
<dbReference type="GO" id="GO:0004497">
    <property type="term" value="F:monooxygenase activity"/>
    <property type="evidence" value="ECO:0007669"/>
    <property type="project" value="UniProtKB-KW"/>
</dbReference>
<protein>
    <submittedName>
        <fullName evidence="4">Mlr4836 protein</fullName>
    </submittedName>
</protein>